<accession>A0A0R2K604</accession>
<dbReference type="EMBL" id="JQBK01000056">
    <property type="protein sequence ID" value="KRN82026.1"/>
    <property type="molecule type" value="Genomic_DNA"/>
</dbReference>
<feature type="transmembrane region" description="Helical" evidence="8">
    <location>
        <begin position="149"/>
        <end position="173"/>
    </location>
</feature>
<name>A0A0R2K604_9LACO</name>
<dbReference type="OrthoDB" id="9794365at2"/>
<dbReference type="AlphaFoldDB" id="A0A0R2K604"/>
<dbReference type="GO" id="GO:0015920">
    <property type="term" value="P:lipopolysaccharide transport"/>
    <property type="evidence" value="ECO:0007669"/>
    <property type="project" value="TreeGrafter"/>
</dbReference>
<dbReference type="PANTHER" id="PTHR30413">
    <property type="entry name" value="INNER MEMBRANE TRANSPORT PERMEASE"/>
    <property type="match status" value="1"/>
</dbReference>
<feature type="transmembrane region" description="Helical" evidence="8">
    <location>
        <begin position="241"/>
        <end position="259"/>
    </location>
</feature>
<evidence type="ECO:0000256" key="1">
    <source>
        <dbReference type="ARBA" id="ARBA00004651"/>
    </source>
</evidence>
<feature type="domain" description="ABC transmembrane type-2" evidence="9">
    <location>
        <begin position="35"/>
        <end position="261"/>
    </location>
</feature>
<evidence type="ECO:0000256" key="5">
    <source>
        <dbReference type="ARBA" id="ARBA00022692"/>
    </source>
</evidence>
<evidence type="ECO:0000256" key="7">
    <source>
        <dbReference type="ARBA" id="ARBA00023136"/>
    </source>
</evidence>
<comment type="caution">
    <text evidence="10">The sequence shown here is derived from an EMBL/GenBank/DDBJ whole genome shotgun (WGS) entry which is preliminary data.</text>
</comment>
<keyword evidence="5 8" id="KW-0812">Transmembrane</keyword>
<evidence type="ECO:0000313" key="11">
    <source>
        <dbReference type="Proteomes" id="UP000051491"/>
    </source>
</evidence>
<comment type="subcellular location">
    <subcellularLocation>
        <location evidence="1 8">Cell membrane</location>
        <topology evidence="1 8">Multi-pass membrane protein</topology>
    </subcellularLocation>
</comment>
<keyword evidence="4 8" id="KW-1003">Cell membrane</keyword>
<reference evidence="10 11" key="1">
    <citation type="journal article" date="2015" name="Genome Announc.">
        <title>Expanding the biotechnology potential of lactobacilli through comparative genomics of 213 strains and associated genera.</title>
        <authorList>
            <person name="Sun Z."/>
            <person name="Harris H.M."/>
            <person name="McCann A."/>
            <person name="Guo C."/>
            <person name="Argimon S."/>
            <person name="Zhang W."/>
            <person name="Yang X."/>
            <person name="Jeffery I.B."/>
            <person name="Cooney J.C."/>
            <person name="Kagawa T.F."/>
            <person name="Liu W."/>
            <person name="Song Y."/>
            <person name="Salvetti E."/>
            <person name="Wrobel A."/>
            <person name="Rasinkangas P."/>
            <person name="Parkhill J."/>
            <person name="Rea M.C."/>
            <person name="O'Sullivan O."/>
            <person name="Ritari J."/>
            <person name="Douillard F.P."/>
            <person name="Paul Ross R."/>
            <person name="Yang R."/>
            <person name="Briner A.E."/>
            <person name="Felis G.E."/>
            <person name="de Vos W.M."/>
            <person name="Barrangou R."/>
            <person name="Klaenhammer T.R."/>
            <person name="Caufield P.W."/>
            <person name="Cui Y."/>
            <person name="Zhang H."/>
            <person name="O'Toole P.W."/>
        </authorList>
    </citation>
    <scope>NUCLEOTIDE SEQUENCE [LARGE SCALE GENOMIC DNA]</scope>
    <source>
        <strain evidence="10 11">DSM 15353</strain>
    </source>
</reference>
<feature type="transmembrane region" description="Helical" evidence="8">
    <location>
        <begin position="117"/>
        <end position="137"/>
    </location>
</feature>
<gene>
    <name evidence="10" type="ORF">IV43_GL001689</name>
</gene>
<evidence type="ECO:0000256" key="3">
    <source>
        <dbReference type="ARBA" id="ARBA00022448"/>
    </source>
</evidence>
<evidence type="ECO:0000256" key="6">
    <source>
        <dbReference type="ARBA" id="ARBA00022989"/>
    </source>
</evidence>
<feature type="transmembrane region" description="Helical" evidence="8">
    <location>
        <begin position="180"/>
        <end position="198"/>
    </location>
</feature>
<comment type="similarity">
    <text evidence="2 8">Belongs to the ABC-2 integral membrane protein family.</text>
</comment>
<evidence type="ECO:0000313" key="10">
    <source>
        <dbReference type="EMBL" id="KRN82026.1"/>
    </source>
</evidence>
<dbReference type="GO" id="GO:0140359">
    <property type="term" value="F:ABC-type transporter activity"/>
    <property type="evidence" value="ECO:0007669"/>
    <property type="project" value="InterPro"/>
</dbReference>
<proteinExistence type="inferred from homology"/>
<dbReference type="InterPro" id="IPR047817">
    <property type="entry name" value="ABC2_TM_bact-type"/>
</dbReference>
<evidence type="ECO:0000256" key="4">
    <source>
        <dbReference type="ARBA" id="ARBA00022475"/>
    </source>
</evidence>
<sequence length="269" mass="31016">MNDMIIVLKEQFKNMGMIQRVSRYEERATYQSHYLGILWEILNPIIQVGIYYLIFGLGFYGGRSVEGAPFIVWMMLGLSVWLFMNSAILGTSNSIYTKMYLISKMNFPVSVLPSVNIAGNLPAFFAMFGVSLVVALTQNVAISLKWIQFIYFFVCMIAFLFSLGIFSATMTVLIRDYHMVLQSICRVLLYVSGVIWNIKDVNFPSAFKAILELNPIFYIIDGFRNSLLNGNWFWVDYKHTIFFWALTLLLLFVGSHLHVKFRARFVDLS</sequence>
<dbReference type="Proteomes" id="UP000051491">
    <property type="component" value="Unassembled WGS sequence"/>
</dbReference>
<dbReference type="PATRIC" id="fig|89059.3.peg.1802"/>
<feature type="transmembrane region" description="Helical" evidence="8">
    <location>
        <begin position="71"/>
        <end position="96"/>
    </location>
</feature>
<keyword evidence="7 8" id="KW-0472">Membrane</keyword>
<feature type="transmembrane region" description="Helical" evidence="8">
    <location>
        <begin position="37"/>
        <end position="59"/>
    </location>
</feature>
<dbReference type="InterPro" id="IPR013525">
    <property type="entry name" value="ABC2_TM"/>
</dbReference>
<evidence type="ECO:0000256" key="8">
    <source>
        <dbReference type="RuleBase" id="RU361157"/>
    </source>
</evidence>
<keyword evidence="6 8" id="KW-1133">Transmembrane helix</keyword>
<evidence type="ECO:0000259" key="9">
    <source>
        <dbReference type="PROSITE" id="PS51012"/>
    </source>
</evidence>
<dbReference type="GO" id="GO:0005886">
    <property type="term" value="C:plasma membrane"/>
    <property type="evidence" value="ECO:0007669"/>
    <property type="project" value="UniProtKB-SubCell"/>
</dbReference>
<protein>
    <recommendedName>
        <fullName evidence="8">Transport permease protein</fullName>
    </recommendedName>
</protein>
<dbReference type="PROSITE" id="PS51012">
    <property type="entry name" value="ABC_TM2"/>
    <property type="match status" value="1"/>
</dbReference>
<dbReference type="RefSeq" id="WP_010497446.1">
    <property type="nucleotide sequence ID" value="NZ_JQBK01000056.1"/>
</dbReference>
<dbReference type="PANTHER" id="PTHR30413:SF10">
    <property type="entry name" value="CAPSULE POLYSACCHARIDE EXPORT INNER-MEMBRANE PROTEIN CTRC"/>
    <property type="match status" value="1"/>
</dbReference>
<keyword evidence="3 8" id="KW-0813">Transport</keyword>
<evidence type="ECO:0000256" key="2">
    <source>
        <dbReference type="ARBA" id="ARBA00007783"/>
    </source>
</evidence>
<organism evidence="10 11">
    <name type="scientific">Ligilactobacillus acidipiscis</name>
    <dbReference type="NCBI Taxonomy" id="89059"/>
    <lineage>
        <taxon>Bacteria</taxon>
        <taxon>Bacillati</taxon>
        <taxon>Bacillota</taxon>
        <taxon>Bacilli</taxon>
        <taxon>Lactobacillales</taxon>
        <taxon>Lactobacillaceae</taxon>
        <taxon>Ligilactobacillus</taxon>
    </lineage>
</organism>
<dbReference type="Pfam" id="PF01061">
    <property type="entry name" value="ABC2_membrane"/>
    <property type="match status" value="1"/>
</dbReference>